<protein>
    <recommendedName>
        <fullName evidence="4">Transglutaminase-like domain-containing protein</fullName>
    </recommendedName>
</protein>
<feature type="region of interest" description="Disordered" evidence="1">
    <location>
        <begin position="263"/>
        <end position="293"/>
    </location>
</feature>
<dbReference type="Proteomes" id="UP001596445">
    <property type="component" value="Unassembled WGS sequence"/>
</dbReference>
<feature type="region of interest" description="Disordered" evidence="1">
    <location>
        <begin position="313"/>
        <end position="335"/>
    </location>
</feature>
<dbReference type="PANTHER" id="PTHR39327">
    <property type="match status" value="1"/>
</dbReference>
<dbReference type="InterPro" id="IPR010319">
    <property type="entry name" value="Transglutaminase-like_Cys_pept"/>
</dbReference>
<feature type="region of interest" description="Disordered" evidence="1">
    <location>
        <begin position="1"/>
        <end position="21"/>
    </location>
</feature>
<evidence type="ECO:0008006" key="4">
    <source>
        <dbReference type="Google" id="ProtNLM"/>
    </source>
</evidence>
<evidence type="ECO:0000313" key="2">
    <source>
        <dbReference type="EMBL" id="MFC7059422.1"/>
    </source>
</evidence>
<gene>
    <name evidence="2" type="ORF">ACFQQG_16145</name>
</gene>
<name>A0ABD5W9N3_9EURY</name>
<evidence type="ECO:0000256" key="1">
    <source>
        <dbReference type="SAM" id="MobiDB-lite"/>
    </source>
</evidence>
<dbReference type="Gene3D" id="3.10.620.30">
    <property type="match status" value="1"/>
</dbReference>
<dbReference type="AlphaFoldDB" id="A0ABD5W9N3"/>
<dbReference type="RefSeq" id="WP_382186386.1">
    <property type="nucleotide sequence ID" value="NZ_JBHSZI010000001.1"/>
</dbReference>
<comment type="caution">
    <text evidence="2">The sequence shown here is derived from an EMBL/GenBank/DDBJ whole genome shotgun (WGS) entry which is preliminary data.</text>
</comment>
<proteinExistence type="predicted"/>
<evidence type="ECO:0000313" key="3">
    <source>
        <dbReference type="Proteomes" id="UP001596445"/>
    </source>
</evidence>
<dbReference type="PANTHER" id="PTHR39327:SF1">
    <property type="entry name" value="BLR5470 PROTEIN"/>
    <property type="match status" value="1"/>
</dbReference>
<organism evidence="2 3">
    <name type="scientific">Halovenus salina</name>
    <dbReference type="NCBI Taxonomy" id="1510225"/>
    <lineage>
        <taxon>Archaea</taxon>
        <taxon>Methanobacteriati</taxon>
        <taxon>Methanobacteriota</taxon>
        <taxon>Stenosarchaea group</taxon>
        <taxon>Halobacteria</taxon>
        <taxon>Halobacteriales</taxon>
        <taxon>Haloarculaceae</taxon>
        <taxon>Halovenus</taxon>
    </lineage>
</organism>
<keyword evidence="3" id="KW-1185">Reference proteome</keyword>
<sequence length="335" mass="37447">MTTKGLGHLHGMTGETYPPEEKGHYRRRFEWQTLGNEWRLTLTIPKSLIQYYDARARNTRDRGPFVVDPYHEEEIAFIADEIERLSDAEGYSKREMIEMATAFVQQLPYTKNDVTAGMTQYTQYPLQTLADRGGDCEGASILLAAILREMDYGCVLLGLFDAGHMALGVKGASDLPGTYYEYGGNRYYYLETTDPSWDLGEVPPSVQDTTAEVQPVVPRPTLVYGWGTSVETGGEVTVSAAIRNVGDARAEDLSFYAALEDEGNASTRTERRTSTRSMPTRERPRRSRYIPQKRNGFVCPRQFSLTTTSTISTGASGVVRSDGGPLRSRSGSRRW</sequence>
<dbReference type="EMBL" id="JBHSZI010000001">
    <property type="protein sequence ID" value="MFC7059422.1"/>
    <property type="molecule type" value="Genomic_DNA"/>
</dbReference>
<accession>A0ABD5W9N3</accession>
<reference evidence="2 3" key="1">
    <citation type="journal article" date="2019" name="Int. J. Syst. Evol. Microbiol.">
        <title>The Global Catalogue of Microorganisms (GCM) 10K type strain sequencing project: providing services to taxonomists for standard genome sequencing and annotation.</title>
        <authorList>
            <consortium name="The Broad Institute Genomics Platform"/>
            <consortium name="The Broad Institute Genome Sequencing Center for Infectious Disease"/>
            <person name="Wu L."/>
            <person name="Ma J."/>
        </authorList>
    </citation>
    <scope>NUCLEOTIDE SEQUENCE [LARGE SCALE GENOMIC DNA]</scope>
    <source>
        <strain evidence="2 3">JCM 30072</strain>
    </source>
</reference>
<feature type="compositionally biased region" description="Low complexity" evidence="1">
    <location>
        <begin position="320"/>
        <end position="329"/>
    </location>
</feature>